<evidence type="ECO:0000313" key="3">
    <source>
        <dbReference type="Proteomes" id="UP001597068"/>
    </source>
</evidence>
<dbReference type="RefSeq" id="WP_253647544.1">
    <property type="nucleotide sequence ID" value="NZ_BAAAMO010000002.1"/>
</dbReference>
<dbReference type="Pfam" id="PF20060">
    <property type="entry name" value="DUF6459"/>
    <property type="match status" value="1"/>
</dbReference>
<keyword evidence="3" id="KW-1185">Reference proteome</keyword>
<sequence>MHAPTTTGLTFREIPRCAPEPSDQPAPGLRAGAVPRRVTDTVDPAARAFAVSALTMVLEVMDRRRPLAHLTGVAVGHIVDQIAVLTAARVAQVRPGAPTPTTASLARVHLQWAGPDAAEVTATYARGPRVHAVAARIQQMPVRVRPATPNGPRRTRVQWMLVNVTTV</sequence>
<feature type="region of interest" description="Disordered" evidence="1">
    <location>
        <begin position="1"/>
        <end position="31"/>
    </location>
</feature>
<comment type="caution">
    <text evidence="2">The sequence shown here is derived from an EMBL/GenBank/DDBJ whole genome shotgun (WGS) entry which is preliminary data.</text>
</comment>
<gene>
    <name evidence="2" type="ORF">ACFQ04_01590</name>
</gene>
<dbReference type="InterPro" id="IPR045596">
    <property type="entry name" value="DUF6459"/>
</dbReference>
<reference evidence="3" key="1">
    <citation type="journal article" date="2019" name="Int. J. Syst. Evol. Microbiol.">
        <title>The Global Catalogue of Microorganisms (GCM) 10K type strain sequencing project: providing services to taxonomists for standard genome sequencing and annotation.</title>
        <authorList>
            <consortium name="The Broad Institute Genomics Platform"/>
            <consortium name="The Broad Institute Genome Sequencing Center for Infectious Disease"/>
            <person name="Wu L."/>
            <person name="Ma J."/>
        </authorList>
    </citation>
    <scope>NUCLEOTIDE SEQUENCE [LARGE SCALE GENOMIC DNA]</scope>
    <source>
        <strain evidence="3">CCUG 50873</strain>
    </source>
</reference>
<evidence type="ECO:0000313" key="2">
    <source>
        <dbReference type="EMBL" id="MFD0924419.1"/>
    </source>
</evidence>
<dbReference type="Proteomes" id="UP001597068">
    <property type="component" value="Unassembled WGS sequence"/>
</dbReference>
<dbReference type="EMBL" id="JBHTIL010000001">
    <property type="protein sequence ID" value="MFD0924419.1"/>
    <property type="molecule type" value="Genomic_DNA"/>
</dbReference>
<proteinExistence type="predicted"/>
<accession>A0ABW3G6R5</accession>
<protein>
    <submittedName>
        <fullName evidence="2">Rv3235 family protein</fullName>
    </submittedName>
</protein>
<organism evidence="2 3">
    <name type="scientific">Williamsia deligens</name>
    <dbReference type="NCBI Taxonomy" id="321325"/>
    <lineage>
        <taxon>Bacteria</taxon>
        <taxon>Bacillati</taxon>
        <taxon>Actinomycetota</taxon>
        <taxon>Actinomycetes</taxon>
        <taxon>Mycobacteriales</taxon>
        <taxon>Nocardiaceae</taxon>
        <taxon>Williamsia</taxon>
    </lineage>
</organism>
<evidence type="ECO:0000256" key="1">
    <source>
        <dbReference type="SAM" id="MobiDB-lite"/>
    </source>
</evidence>
<name>A0ABW3G6R5_9NOCA</name>